<feature type="region of interest" description="Disordered" evidence="1">
    <location>
        <begin position="311"/>
        <end position="334"/>
    </location>
</feature>
<reference evidence="4 5" key="1">
    <citation type="journal article" date="2012" name="Proc. Natl. Acad. Sci. U.S.A.">
        <title>Comparative genomics of Ceriporiopsis subvermispora and Phanerochaete chrysosporium provide insight into selective ligninolysis.</title>
        <authorList>
            <person name="Fernandez-Fueyo E."/>
            <person name="Ruiz-Duenas F.J."/>
            <person name="Ferreira P."/>
            <person name="Floudas D."/>
            <person name="Hibbett D.S."/>
            <person name="Canessa P."/>
            <person name="Larrondo L.F."/>
            <person name="James T.Y."/>
            <person name="Seelenfreund D."/>
            <person name="Lobos S."/>
            <person name="Polanco R."/>
            <person name="Tello M."/>
            <person name="Honda Y."/>
            <person name="Watanabe T."/>
            <person name="Watanabe T."/>
            <person name="Ryu J.S."/>
            <person name="Kubicek C.P."/>
            <person name="Schmoll M."/>
            <person name="Gaskell J."/>
            <person name="Hammel K.E."/>
            <person name="St John F.J."/>
            <person name="Vanden Wymelenberg A."/>
            <person name="Sabat G."/>
            <person name="Splinter BonDurant S."/>
            <person name="Syed K."/>
            <person name="Yadav J.S."/>
            <person name="Doddapaneni H."/>
            <person name="Subramanian V."/>
            <person name="Lavin J.L."/>
            <person name="Oguiza J.A."/>
            <person name="Perez G."/>
            <person name="Pisabarro A.G."/>
            <person name="Ramirez L."/>
            <person name="Santoyo F."/>
            <person name="Master E."/>
            <person name="Coutinho P.M."/>
            <person name="Henrissat B."/>
            <person name="Lombard V."/>
            <person name="Magnuson J.K."/>
            <person name="Kuees U."/>
            <person name="Hori C."/>
            <person name="Igarashi K."/>
            <person name="Samejima M."/>
            <person name="Held B.W."/>
            <person name="Barry K.W."/>
            <person name="LaButti K.M."/>
            <person name="Lapidus A."/>
            <person name="Lindquist E.A."/>
            <person name="Lucas S.M."/>
            <person name="Riley R."/>
            <person name="Salamov A.A."/>
            <person name="Hoffmeister D."/>
            <person name="Schwenk D."/>
            <person name="Hadar Y."/>
            <person name="Yarden O."/>
            <person name="de Vries R.P."/>
            <person name="Wiebenga A."/>
            <person name="Stenlid J."/>
            <person name="Eastwood D."/>
            <person name="Grigoriev I.V."/>
            <person name="Berka R.M."/>
            <person name="Blanchette R.A."/>
            <person name="Kersten P."/>
            <person name="Martinez A.T."/>
            <person name="Vicuna R."/>
            <person name="Cullen D."/>
        </authorList>
    </citation>
    <scope>NUCLEOTIDE SEQUENCE [LARGE SCALE GENOMIC DNA]</scope>
    <source>
        <strain evidence="4 5">B</strain>
    </source>
</reference>
<feature type="domain" description="DUF6533" evidence="3">
    <location>
        <begin position="62"/>
        <end position="106"/>
    </location>
</feature>
<evidence type="ECO:0000259" key="3">
    <source>
        <dbReference type="Pfam" id="PF20151"/>
    </source>
</evidence>
<keyword evidence="2" id="KW-0472">Membrane</keyword>
<evidence type="ECO:0000313" key="4">
    <source>
        <dbReference type="EMBL" id="EMD31618.1"/>
    </source>
</evidence>
<feature type="transmembrane region" description="Helical" evidence="2">
    <location>
        <begin position="94"/>
        <end position="111"/>
    </location>
</feature>
<dbReference type="OrthoDB" id="2745993at2759"/>
<evidence type="ECO:0000256" key="2">
    <source>
        <dbReference type="SAM" id="Phobius"/>
    </source>
</evidence>
<dbReference type="InterPro" id="IPR045340">
    <property type="entry name" value="DUF6533"/>
</dbReference>
<feature type="transmembrane region" description="Helical" evidence="2">
    <location>
        <begin position="213"/>
        <end position="234"/>
    </location>
</feature>
<organism evidence="4 5">
    <name type="scientific">Ceriporiopsis subvermispora (strain B)</name>
    <name type="common">White-rot fungus</name>
    <name type="synonym">Gelatoporia subvermispora</name>
    <dbReference type="NCBI Taxonomy" id="914234"/>
    <lineage>
        <taxon>Eukaryota</taxon>
        <taxon>Fungi</taxon>
        <taxon>Dikarya</taxon>
        <taxon>Basidiomycota</taxon>
        <taxon>Agaricomycotina</taxon>
        <taxon>Agaricomycetes</taxon>
        <taxon>Polyporales</taxon>
        <taxon>Gelatoporiaceae</taxon>
        <taxon>Gelatoporia</taxon>
    </lineage>
</organism>
<name>M2Q490_CERS8</name>
<keyword evidence="2" id="KW-1133">Transmembrane helix</keyword>
<dbReference type="Proteomes" id="UP000016930">
    <property type="component" value="Unassembled WGS sequence"/>
</dbReference>
<dbReference type="AlphaFoldDB" id="M2Q490"/>
<gene>
    <name evidence="4" type="ORF">CERSUDRAFT_119661</name>
</gene>
<keyword evidence="2" id="KW-0812">Transmembrane</keyword>
<dbReference type="Pfam" id="PF20151">
    <property type="entry name" value="DUF6533"/>
    <property type="match status" value="1"/>
</dbReference>
<feature type="transmembrane region" description="Helical" evidence="2">
    <location>
        <begin position="161"/>
        <end position="182"/>
    </location>
</feature>
<keyword evidence="5" id="KW-1185">Reference proteome</keyword>
<sequence length="413" mass="45645">MRSWISSMSRYLESLQTCDNPLLHSVFRSYSDFLSLATMSIPYGQLADQISSYVNNVVIANYCIVASAVLVLYDHICTLPQELQLIWGRKLTSTMMLFHANRLLILVYAILNIVQASFRPGAAVSCTMLWYTLYALDLCLFALWAAFSGIRVYALSGGSRLLSLAVILLSLVPVGTNAYGGFFGNSWQTATFPVLGLQCLDSKNISETTTTRLAISTRVPVIIADIMVLILTWWKTWATVRMVREHNVKTPLMTLLLRDGTLYFIGLLSINLLNIVGRTTNVFVYAGGFSTQLSAIIITHFLLNLRQLAHGSPDDTSRQSSVRDGQPDAVRSRTSSLRFGSFVGNMGESLVHGSEDNDRDVAWDDDSQDAVNNTRLDAQTPDASAARVCYPLPEEVMENERQADQAADVGSLV</sequence>
<dbReference type="EMBL" id="KB445817">
    <property type="protein sequence ID" value="EMD31618.1"/>
    <property type="molecule type" value="Genomic_DNA"/>
</dbReference>
<dbReference type="HOGENOM" id="CLU_053360_1_2_1"/>
<feature type="transmembrane region" description="Helical" evidence="2">
    <location>
        <begin position="255"/>
        <end position="276"/>
    </location>
</feature>
<feature type="transmembrane region" description="Helical" evidence="2">
    <location>
        <begin position="131"/>
        <end position="154"/>
    </location>
</feature>
<feature type="transmembrane region" description="Helical" evidence="2">
    <location>
        <begin position="282"/>
        <end position="303"/>
    </location>
</feature>
<protein>
    <recommendedName>
        <fullName evidence="3">DUF6533 domain-containing protein</fullName>
    </recommendedName>
</protein>
<accession>M2Q490</accession>
<proteinExistence type="predicted"/>
<feature type="transmembrane region" description="Helical" evidence="2">
    <location>
        <begin position="53"/>
        <end position="73"/>
    </location>
</feature>
<evidence type="ECO:0000256" key="1">
    <source>
        <dbReference type="SAM" id="MobiDB-lite"/>
    </source>
</evidence>
<dbReference type="STRING" id="914234.M2Q490"/>
<evidence type="ECO:0000313" key="5">
    <source>
        <dbReference type="Proteomes" id="UP000016930"/>
    </source>
</evidence>